<keyword evidence="2" id="KW-1185">Reference proteome</keyword>
<organism evidence="1 2">
    <name type="scientific">Ixodes persulcatus</name>
    <name type="common">Taiga tick</name>
    <dbReference type="NCBI Taxonomy" id="34615"/>
    <lineage>
        <taxon>Eukaryota</taxon>
        <taxon>Metazoa</taxon>
        <taxon>Ecdysozoa</taxon>
        <taxon>Arthropoda</taxon>
        <taxon>Chelicerata</taxon>
        <taxon>Arachnida</taxon>
        <taxon>Acari</taxon>
        <taxon>Parasitiformes</taxon>
        <taxon>Ixodida</taxon>
        <taxon>Ixodoidea</taxon>
        <taxon>Ixodidae</taxon>
        <taxon>Ixodinae</taxon>
        <taxon>Ixodes</taxon>
    </lineage>
</organism>
<dbReference type="EMBL" id="JABSTQ010003401">
    <property type="protein sequence ID" value="KAG0443457.1"/>
    <property type="molecule type" value="Genomic_DNA"/>
</dbReference>
<protein>
    <submittedName>
        <fullName evidence="1">Uncharacterized protein</fullName>
    </submittedName>
</protein>
<comment type="caution">
    <text evidence="1">The sequence shown here is derived from an EMBL/GenBank/DDBJ whole genome shotgun (WGS) entry which is preliminary data.</text>
</comment>
<evidence type="ECO:0000313" key="2">
    <source>
        <dbReference type="Proteomes" id="UP000805193"/>
    </source>
</evidence>
<name>A0AC60QUY6_IXOPE</name>
<reference evidence="1 2" key="1">
    <citation type="journal article" date="2020" name="Cell">
        <title>Large-Scale Comparative Analyses of Tick Genomes Elucidate Their Genetic Diversity and Vector Capacities.</title>
        <authorList>
            <consortium name="Tick Genome and Microbiome Consortium (TIGMIC)"/>
            <person name="Jia N."/>
            <person name="Wang J."/>
            <person name="Shi W."/>
            <person name="Du L."/>
            <person name="Sun Y."/>
            <person name="Zhan W."/>
            <person name="Jiang J.F."/>
            <person name="Wang Q."/>
            <person name="Zhang B."/>
            <person name="Ji P."/>
            <person name="Bell-Sakyi L."/>
            <person name="Cui X.M."/>
            <person name="Yuan T.T."/>
            <person name="Jiang B.G."/>
            <person name="Yang W.F."/>
            <person name="Lam T.T."/>
            <person name="Chang Q.C."/>
            <person name="Ding S.J."/>
            <person name="Wang X.J."/>
            <person name="Zhu J.G."/>
            <person name="Ruan X.D."/>
            <person name="Zhao L."/>
            <person name="Wei J.T."/>
            <person name="Ye R.Z."/>
            <person name="Que T.C."/>
            <person name="Du C.H."/>
            <person name="Zhou Y.H."/>
            <person name="Cheng J.X."/>
            <person name="Dai P.F."/>
            <person name="Guo W.B."/>
            <person name="Han X.H."/>
            <person name="Huang E.J."/>
            <person name="Li L.F."/>
            <person name="Wei W."/>
            <person name="Gao Y.C."/>
            <person name="Liu J.Z."/>
            <person name="Shao H.Z."/>
            <person name="Wang X."/>
            <person name="Wang C.C."/>
            <person name="Yang T.C."/>
            <person name="Huo Q.B."/>
            <person name="Li W."/>
            <person name="Chen H.Y."/>
            <person name="Chen S.E."/>
            <person name="Zhou L.G."/>
            <person name="Ni X.B."/>
            <person name="Tian J.H."/>
            <person name="Sheng Y."/>
            <person name="Liu T."/>
            <person name="Pan Y.S."/>
            <person name="Xia L.Y."/>
            <person name="Li J."/>
            <person name="Zhao F."/>
            <person name="Cao W.C."/>
        </authorList>
    </citation>
    <scope>NUCLEOTIDE SEQUENCE [LARGE SCALE GENOMIC DNA]</scope>
    <source>
        <strain evidence="1">Iper-2018</strain>
    </source>
</reference>
<dbReference type="Proteomes" id="UP000805193">
    <property type="component" value="Unassembled WGS sequence"/>
</dbReference>
<gene>
    <name evidence="1" type="ORF">HPB47_014896</name>
</gene>
<accession>A0AC60QUY6</accession>
<sequence length="170" mass="19080">MRMTPTTSIQKNTTKSSREVMMVMFRGPAFLRHVCSGKKATSPPENNQPDIEDRYVMKKYVPNKPNPVGLKNIVLEGNDGVIYSFGIYKGRETFSDMGFGVAGNSVLAPTQIVPTCSAVYFDRLSTSSLLVDELVKKKIFAAGTVMKNRIPKRCKPCHRQRHDEEPTRHS</sequence>
<proteinExistence type="predicted"/>
<evidence type="ECO:0000313" key="1">
    <source>
        <dbReference type="EMBL" id="KAG0443457.1"/>
    </source>
</evidence>